<dbReference type="InterPro" id="IPR051531">
    <property type="entry name" value="N-acetyltransferase"/>
</dbReference>
<dbReference type="GO" id="GO:0016747">
    <property type="term" value="F:acyltransferase activity, transferring groups other than amino-acyl groups"/>
    <property type="evidence" value="ECO:0007669"/>
    <property type="project" value="InterPro"/>
</dbReference>
<dbReference type="Proteomes" id="UP000598997">
    <property type="component" value="Unassembled WGS sequence"/>
</dbReference>
<sequence>MEIETERLRLRDWMVGDDGDIDAMHVLGTDPKVMATLGTLMTREQTAGLIERLDKVAQEQGHTFWACERKSDGRVIGFVGMYRTSVGPIAGEVEIGWRLAWDTWGKGYATEAAFATIDHARKIYPGTPIYAITSVLNNRSQAVMRRLGMERVESMDFNHPNIPAGSPLEAHVTFRLDP</sequence>
<protein>
    <submittedName>
        <fullName evidence="2">N-acetyltransferase</fullName>
    </submittedName>
</protein>
<dbReference type="Gene3D" id="3.40.630.30">
    <property type="match status" value="1"/>
</dbReference>
<proteinExistence type="predicted"/>
<dbReference type="SUPFAM" id="SSF55729">
    <property type="entry name" value="Acyl-CoA N-acyltransferases (Nat)"/>
    <property type="match status" value="1"/>
</dbReference>
<dbReference type="PROSITE" id="PS51186">
    <property type="entry name" value="GNAT"/>
    <property type="match status" value="1"/>
</dbReference>
<evidence type="ECO:0000313" key="2">
    <source>
        <dbReference type="EMBL" id="GGD35683.1"/>
    </source>
</evidence>
<reference evidence="2 3" key="1">
    <citation type="journal article" date="2014" name="Int. J. Syst. Evol. Microbiol.">
        <title>Complete genome sequence of Corynebacterium casei LMG S-19264T (=DSM 44701T), isolated from a smear-ripened cheese.</title>
        <authorList>
            <consortium name="US DOE Joint Genome Institute (JGI-PGF)"/>
            <person name="Walter F."/>
            <person name="Albersmeier A."/>
            <person name="Kalinowski J."/>
            <person name="Ruckert C."/>
        </authorList>
    </citation>
    <scope>NUCLEOTIDE SEQUENCE [LARGE SCALE GENOMIC DNA]</scope>
    <source>
        <strain evidence="2 3">CGMCC 1.15358</strain>
    </source>
</reference>
<dbReference type="PANTHER" id="PTHR43792:SF1">
    <property type="entry name" value="N-ACETYLTRANSFERASE DOMAIN-CONTAINING PROTEIN"/>
    <property type="match status" value="1"/>
</dbReference>
<organism evidence="2 3">
    <name type="scientific">Croceicoccus pelagius</name>
    <dbReference type="NCBI Taxonomy" id="1703341"/>
    <lineage>
        <taxon>Bacteria</taxon>
        <taxon>Pseudomonadati</taxon>
        <taxon>Pseudomonadota</taxon>
        <taxon>Alphaproteobacteria</taxon>
        <taxon>Sphingomonadales</taxon>
        <taxon>Erythrobacteraceae</taxon>
        <taxon>Croceicoccus</taxon>
    </lineage>
</organism>
<dbReference type="AlphaFoldDB" id="A0A916Y9X2"/>
<dbReference type="InterPro" id="IPR000182">
    <property type="entry name" value="GNAT_dom"/>
</dbReference>
<dbReference type="OrthoDB" id="6293260at2"/>
<accession>A0A916Y9X2</accession>
<comment type="caution">
    <text evidence="2">The sequence shown here is derived from an EMBL/GenBank/DDBJ whole genome shotgun (WGS) entry which is preliminary data.</text>
</comment>
<evidence type="ECO:0000313" key="3">
    <source>
        <dbReference type="Proteomes" id="UP000598997"/>
    </source>
</evidence>
<dbReference type="InterPro" id="IPR016181">
    <property type="entry name" value="Acyl_CoA_acyltransferase"/>
</dbReference>
<evidence type="ECO:0000259" key="1">
    <source>
        <dbReference type="PROSITE" id="PS51186"/>
    </source>
</evidence>
<dbReference type="RefSeq" id="WP_066764534.1">
    <property type="nucleotide sequence ID" value="NZ_BMIO01000002.1"/>
</dbReference>
<keyword evidence="3" id="KW-1185">Reference proteome</keyword>
<dbReference type="EMBL" id="BMIO01000002">
    <property type="protein sequence ID" value="GGD35683.1"/>
    <property type="molecule type" value="Genomic_DNA"/>
</dbReference>
<feature type="domain" description="N-acetyltransferase" evidence="1">
    <location>
        <begin position="24"/>
        <end position="169"/>
    </location>
</feature>
<name>A0A916Y9X2_9SPHN</name>
<gene>
    <name evidence="2" type="ORF">GCM10010989_07280</name>
</gene>
<dbReference type="PANTHER" id="PTHR43792">
    <property type="entry name" value="GNAT FAMILY, PUTATIVE (AFU_ORTHOLOGUE AFUA_3G00765)-RELATED-RELATED"/>
    <property type="match status" value="1"/>
</dbReference>
<dbReference type="Pfam" id="PF13302">
    <property type="entry name" value="Acetyltransf_3"/>
    <property type="match status" value="1"/>
</dbReference>